<dbReference type="InterPro" id="IPR015943">
    <property type="entry name" value="WD40/YVTN_repeat-like_dom_sf"/>
</dbReference>
<reference evidence="9" key="2">
    <citation type="submission" date="2020-08" db="EMBL/GenBank/DDBJ databases">
        <title>Plant Genome Project.</title>
        <authorList>
            <person name="Zhang R.-G."/>
        </authorList>
    </citation>
    <scope>NUCLEOTIDE SEQUENCE</scope>
    <source>
        <strain evidence="9">Huo1</strain>
        <tissue evidence="9">Leaf</tissue>
    </source>
</reference>
<dbReference type="SUPFAM" id="SSF58038">
    <property type="entry name" value="SNARE fusion complex"/>
    <property type="match status" value="1"/>
</dbReference>
<dbReference type="GO" id="GO:0019905">
    <property type="term" value="F:syntaxin binding"/>
    <property type="evidence" value="ECO:0007669"/>
    <property type="project" value="TreeGrafter"/>
</dbReference>
<dbReference type="SUPFAM" id="SSF50978">
    <property type="entry name" value="WD40 repeat-like"/>
    <property type="match status" value="3"/>
</dbReference>
<dbReference type="AlphaFoldDB" id="A0A8X8Z1A6"/>
<dbReference type="GO" id="GO:0006887">
    <property type="term" value="P:exocytosis"/>
    <property type="evidence" value="ECO:0007669"/>
    <property type="project" value="UniProtKB-KW"/>
</dbReference>
<dbReference type="PANTHER" id="PTHR10241">
    <property type="entry name" value="LETHAL 2 GIANT LARVAE PROTEIN"/>
    <property type="match status" value="1"/>
</dbReference>
<evidence type="ECO:0000259" key="8">
    <source>
        <dbReference type="PROSITE" id="PS50892"/>
    </source>
</evidence>
<dbReference type="GO" id="GO:0006893">
    <property type="term" value="P:Golgi to plasma membrane transport"/>
    <property type="evidence" value="ECO:0007669"/>
    <property type="project" value="TreeGrafter"/>
</dbReference>
<dbReference type="PANTHER" id="PTHR10241:SF38">
    <property type="entry name" value="TRANSDUCIN FAMILY PROTEIN _ WD-40 REPEAT FAMILY PROTEIN"/>
    <property type="match status" value="1"/>
</dbReference>
<keyword evidence="5 6" id="KW-0175">Coiled coil</keyword>
<dbReference type="Gene3D" id="2.130.10.10">
    <property type="entry name" value="YVTN repeat-like/Quinoprotein amine dehydrogenase"/>
    <property type="match status" value="3"/>
</dbReference>
<dbReference type="Proteomes" id="UP000298416">
    <property type="component" value="Unassembled WGS sequence"/>
</dbReference>
<feature type="compositionally biased region" description="Polar residues" evidence="7">
    <location>
        <begin position="1029"/>
        <end position="1038"/>
    </location>
</feature>
<feature type="region of interest" description="Disordered" evidence="7">
    <location>
        <begin position="1010"/>
        <end position="1063"/>
    </location>
</feature>
<comment type="subcellular location">
    <subcellularLocation>
        <location evidence="1">Cytoplasm</location>
    </subcellularLocation>
</comment>
<reference evidence="9" key="1">
    <citation type="submission" date="2018-01" db="EMBL/GenBank/DDBJ databases">
        <authorList>
            <person name="Mao J.F."/>
        </authorList>
    </citation>
    <scope>NUCLEOTIDE SEQUENCE</scope>
    <source>
        <strain evidence="9">Huo1</strain>
        <tissue evidence="9">Leaf</tissue>
    </source>
</reference>
<sequence length="1131" mass="123538">MFTKLFQKPTQPQPSPSSQDVTQHTMASSEWAPLVAVHYGIPSTASTLAFDPIQGLLAVGTLDGRIKVIGGGNIEALLISPTALPFKYLEFLQNQGFLVSVSNENEIQVWDLGMRCISSKIKWESTITAFSVISGTNYIYLGDEYGFLSVLKYDAEEKNIAPLPYHIPPNLIAEGSGITLPDHQSIVGVLSQPCLSGNRVLIAYENGSIILWDVTQDKAIHVKGCGDLQLGGGAVVNFSDSESHTHLNDSLDNEETEKEISSLCWVSPDGSILAVGYVDGDILLWNLSASDGDKGQNSQKSPDDVVKIQLSSGDKKLPVIVLHWSSSKAHNGYGGQLFAYGGVDIGAEEVLTILDLNWSSGLSRLKCIDRVDLNLHGSFADLLVISNSYKADHSNGTSFFVLTCPGQLHFYKYASLSMLKSEKGKNHCMHAAQYNSLIPTVEPYMTVGKLYMMGSEGNVLGSLSKAFSPTKQHPDKILTGGSTKLPLRGGVPYQISASECYTVERIYIGGYHDGSVRIWDTSLPVLSLVSVLGFEVKGIEVTGANAPISALDLYPPNLTLAVGNESGLISLYQLQGDSYQATVTIVTETKHQVQHCLPQEGNYCSTIYFILSSPVCALRFATSGVRLVAGLECGQARTIAVLDTGSASVVFVTDCISNSKSPITSLSVRTCPTRHNPADKSDNETESASAPEVVFALTKDAQMVLMDCSTGNMISSQPTHPKEKSIAISMHILGKHQCHLGDGSKSSVTCSQHTEAQNEASVSIHKNQSGLPNAKAVESNFGHKMLASQILLCCAEAFYFYTLESLIQNMENNVPGVQSSREMKKDMDWWTVFIEIYTVQSAVFANGYPARSLPDLKLLGENSLMSILRWNFKNKMDKTISASEEGQITLVNGCEFALVSLMAYADEFRIRKPLPCLHDEVLAAAADADVNYFQNQKKEERALPEFVNNLIKGLKGDKEEQHMNNAKGREMVIAHLESIFSRFPFSEPFSFEDLELQIDDLDIEEPVPYVASSQKSTGGSKGEEPVPYVSSSQKSTGGSKDEATERHKLFEGSSTNTKPTVRTTEEIIAKYRNRGDAAGAASQARDKLMERREKLEKLSLRTEELQNGAQNFADMASELAKAMEKRKWWNI</sequence>
<feature type="coiled-coil region" evidence="6">
    <location>
        <begin position="1078"/>
        <end position="1105"/>
    </location>
</feature>
<evidence type="ECO:0000256" key="1">
    <source>
        <dbReference type="ARBA" id="ARBA00004496"/>
    </source>
</evidence>
<comment type="similarity">
    <text evidence="2">Belongs to the WD repeat L(2)GL family.</text>
</comment>
<dbReference type="CDD" id="cd15873">
    <property type="entry name" value="R-SNARE_STXBP5_6"/>
    <property type="match status" value="1"/>
</dbReference>
<feature type="compositionally biased region" description="Basic and acidic residues" evidence="7">
    <location>
        <begin position="1039"/>
        <end position="1050"/>
    </location>
</feature>
<accession>A0A8X8Z1A6</accession>
<dbReference type="Gene3D" id="1.20.5.110">
    <property type="match status" value="1"/>
</dbReference>
<dbReference type="GO" id="GO:0005096">
    <property type="term" value="F:GTPase activator activity"/>
    <property type="evidence" value="ECO:0007669"/>
    <property type="project" value="TreeGrafter"/>
</dbReference>
<evidence type="ECO:0000256" key="5">
    <source>
        <dbReference type="PROSITE-ProRule" id="PRU00290"/>
    </source>
</evidence>
<feature type="compositionally biased region" description="Polar residues" evidence="7">
    <location>
        <begin position="1052"/>
        <end position="1062"/>
    </location>
</feature>
<dbReference type="PROSITE" id="PS50892">
    <property type="entry name" value="V_SNARE"/>
    <property type="match status" value="1"/>
</dbReference>
<evidence type="ECO:0000256" key="3">
    <source>
        <dbReference type="ARBA" id="ARBA00022483"/>
    </source>
</evidence>
<gene>
    <name evidence="9" type="ORF">SASPL_149940</name>
</gene>
<dbReference type="EMBL" id="PNBA02000020">
    <property type="protein sequence ID" value="KAG6388512.1"/>
    <property type="molecule type" value="Genomic_DNA"/>
</dbReference>
<evidence type="ECO:0000256" key="2">
    <source>
        <dbReference type="ARBA" id="ARBA00008070"/>
    </source>
</evidence>
<dbReference type="InterPro" id="IPR001680">
    <property type="entry name" value="WD40_rpt"/>
</dbReference>
<dbReference type="SMART" id="SM00320">
    <property type="entry name" value="WD40"/>
    <property type="match status" value="6"/>
</dbReference>
<proteinExistence type="inferred from homology"/>
<dbReference type="InterPro" id="IPR042855">
    <property type="entry name" value="V_SNARE_CC"/>
</dbReference>
<dbReference type="GO" id="GO:0045159">
    <property type="term" value="F:myosin II binding"/>
    <property type="evidence" value="ECO:0007669"/>
    <property type="project" value="TreeGrafter"/>
</dbReference>
<protein>
    <recommendedName>
        <fullName evidence="8">V-SNARE coiled-coil homology domain-containing protein</fullName>
    </recommendedName>
</protein>
<evidence type="ECO:0000256" key="4">
    <source>
        <dbReference type="ARBA" id="ARBA00022490"/>
    </source>
</evidence>
<name>A0A8X8Z1A6_SALSN</name>
<dbReference type="InterPro" id="IPR036322">
    <property type="entry name" value="WD40_repeat_dom_sf"/>
</dbReference>
<keyword evidence="4" id="KW-0963">Cytoplasm</keyword>
<keyword evidence="10" id="KW-1185">Reference proteome</keyword>
<organism evidence="9">
    <name type="scientific">Salvia splendens</name>
    <name type="common">Scarlet sage</name>
    <dbReference type="NCBI Taxonomy" id="180675"/>
    <lineage>
        <taxon>Eukaryota</taxon>
        <taxon>Viridiplantae</taxon>
        <taxon>Streptophyta</taxon>
        <taxon>Embryophyta</taxon>
        <taxon>Tracheophyta</taxon>
        <taxon>Spermatophyta</taxon>
        <taxon>Magnoliopsida</taxon>
        <taxon>eudicotyledons</taxon>
        <taxon>Gunneridae</taxon>
        <taxon>Pentapetalae</taxon>
        <taxon>asterids</taxon>
        <taxon>lamiids</taxon>
        <taxon>Lamiales</taxon>
        <taxon>Lamiaceae</taxon>
        <taxon>Nepetoideae</taxon>
        <taxon>Mentheae</taxon>
        <taxon>Salviinae</taxon>
        <taxon>Salvia</taxon>
        <taxon>Salvia subgen. Calosphace</taxon>
        <taxon>core Calosphace</taxon>
    </lineage>
</organism>
<feature type="region of interest" description="Disordered" evidence="7">
    <location>
        <begin position="1"/>
        <end position="21"/>
    </location>
</feature>
<evidence type="ECO:0000313" key="9">
    <source>
        <dbReference type="EMBL" id="KAG6388512.1"/>
    </source>
</evidence>
<keyword evidence="3" id="KW-0268">Exocytosis</keyword>
<evidence type="ECO:0000256" key="6">
    <source>
        <dbReference type="SAM" id="Coils"/>
    </source>
</evidence>
<dbReference type="GO" id="GO:0005886">
    <property type="term" value="C:plasma membrane"/>
    <property type="evidence" value="ECO:0007669"/>
    <property type="project" value="TreeGrafter"/>
</dbReference>
<dbReference type="Pfam" id="PF00400">
    <property type="entry name" value="WD40"/>
    <property type="match status" value="1"/>
</dbReference>
<comment type="caution">
    <text evidence="9">The sequence shown here is derived from an EMBL/GenBank/DDBJ whole genome shotgun (WGS) entry which is preliminary data.</text>
</comment>
<feature type="domain" description="V-SNARE coiled-coil homology" evidence="8">
    <location>
        <begin position="1066"/>
        <end position="1130"/>
    </location>
</feature>
<dbReference type="GO" id="GO:0005737">
    <property type="term" value="C:cytoplasm"/>
    <property type="evidence" value="ECO:0007669"/>
    <property type="project" value="UniProtKB-SubCell"/>
</dbReference>
<evidence type="ECO:0000256" key="7">
    <source>
        <dbReference type="SAM" id="MobiDB-lite"/>
    </source>
</evidence>
<evidence type="ECO:0000313" key="10">
    <source>
        <dbReference type="Proteomes" id="UP000298416"/>
    </source>
</evidence>